<dbReference type="GO" id="GO:0009378">
    <property type="term" value="F:four-way junction helicase activity"/>
    <property type="evidence" value="ECO:0007669"/>
    <property type="project" value="TreeGrafter"/>
</dbReference>
<feature type="region of interest" description="Disordered" evidence="7">
    <location>
        <begin position="1"/>
        <end position="47"/>
    </location>
</feature>
<comment type="similarity">
    <text evidence="1">Belongs to the helicase family. RecQ subfamily.</text>
</comment>
<evidence type="ECO:0000313" key="9">
    <source>
        <dbReference type="EMBL" id="KAF5356492.1"/>
    </source>
</evidence>
<dbReference type="OrthoDB" id="10261556at2759"/>
<organism evidence="9 10">
    <name type="scientific">Collybiopsis confluens</name>
    <dbReference type="NCBI Taxonomy" id="2823264"/>
    <lineage>
        <taxon>Eukaryota</taxon>
        <taxon>Fungi</taxon>
        <taxon>Dikarya</taxon>
        <taxon>Basidiomycota</taxon>
        <taxon>Agaricomycotina</taxon>
        <taxon>Agaricomycetes</taxon>
        <taxon>Agaricomycetidae</taxon>
        <taxon>Agaricales</taxon>
        <taxon>Marasmiineae</taxon>
        <taxon>Omphalotaceae</taxon>
        <taxon>Collybiopsis</taxon>
    </lineage>
</organism>
<keyword evidence="6" id="KW-0175">Coiled coil</keyword>
<feature type="domain" description="Helicase ATP-binding" evidence="8">
    <location>
        <begin position="147"/>
        <end position="236"/>
    </location>
</feature>
<comment type="catalytic activity">
    <reaction evidence="4">
        <text>Couples ATP hydrolysis with the unwinding of duplex DNA by translocating in the 3'-5' direction.</text>
        <dbReference type="EC" id="5.6.2.4"/>
    </reaction>
</comment>
<evidence type="ECO:0000259" key="8">
    <source>
        <dbReference type="PROSITE" id="PS51192"/>
    </source>
</evidence>
<evidence type="ECO:0000256" key="4">
    <source>
        <dbReference type="ARBA" id="ARBA00034617"/>
    </source>
</evidence>
<feature type="compositionally biased region" description="Basic and acidic residues" evidence="7">
    <location>
        <begin position="1"/>
        <end position="21"/>
    </location>
</feature>
<dbReference type="SUPFAM" id="SSF52540">
    <property type="entry name" value="P-loop containing nucleoside triphosphate hydrolases"/>
    <property type="match status" value="1"/>
</dbReference>
<feature type="coiled-coil region" evidence="6">
    <location>
        <begin position="58"/>
        <end position="92"/>
    </location>
</feature>
<sequence length="236" mass="26199">MRLDFKDSSTPDDDSVVHRTLQEMMRSEAGSATPPIRPSQAPQHDSLESRFRQNDLKTQRTQQTIDQARKVLEQAEEDMNIHRLEREELEQERYAQMNVGSSLVVKGGKNKIDYENGNFQWEGSLAKKRIEVLKSGNLGSVREGGVCNANMDGRDIVVVMPTGGGKSLTYQLPAILSSGVTLVISPLISLITDQIMHLRNANIEAVKMTGSTSKSDQDAIHAKTDQHGRGTRKRGD</sequence>
<reference evidence="9 10" key="1">
    <citation type="journal article" date="2020" name="ISME J.">
        <title>Uncovering the hidden diversity of litter-decomposition mechanisms in mushroom-forming fungi.</title>
        <authorList>
            <person name="Floudas D."/>
            <person name="Bentzer J."/>
            <person name="Ahren D."/>
            <person name="Johansson T."/>
            <person name="Persson P."/>
            <person name="Tunlid A."/>
        </authorList>
    </citation>
    <scope>NUCLEOTIDE SEQUENCE [LARGE SCALE GENOMIC DNA]</scope>
    <source>
        <strain evidence="9 10">CBS 406.79</strain>
    </source>
</reference>
<gene>
    <name evidence="9" type="ORF">D9757_012577</name>
</gene>
<dbReference type="EC" id="5.6.2.4" evidence="5"/>
<dbReference type="Gene3D" id="3.40.50.300">
    <property type="entry name" value="P-loop containing nucleotide triphosphate hydrolases"/>
    <property type="match status" value="1"/>
</dbReference>
<evidence type="ECO:0000313" key="10">
    <source>
        <dbReference type="Proteomes" id="UP000518752"/>
    </source>
</evidence>
<dbReference type="Pfam" id="PF00270">
    <property type="entry name" value="DEAD"/>
    <property type="match status" value="1"/>
</dbReference>
<evidence type="ECO:0000256" key="7">
    <source>
        <dbReference type="SAM" id="MobiDB-lite"/>
    </source>
</evidence>
<evidence type="ECO:0000256" key="2">
    <source>
        <dbReference type="ARBA" id="ARBA00023125"/>
    </source>
</evidence>
<dbReference type="GO" id="GO:0005524">
    <property type="term" value="F:ATP binding"/>
    <property type="evidence" value="ECO:0007669"/>
    <property type="project" value="InterPro"/>
</dbReference>
<comment type="caution">
    <text evidence="9">The sequence shown here is derived from an EMBL/GenBank/DDBJ whole genome shotgun (WGS) entry which is preliminary data.</text>
</comment>
<proteinExistence type="inferred from homology"/>
<accession>A0A8H5G1A9</accession>
<dbReference type="GO" id="GO:0003677">
    <property type="term" value="F:DNA binding"/>
    <property type="evidence" value="ECO:0007669"/>
    <property type="project" value="UniProtKB-KW"/>
</dbReference>
<dbReference type="EMBL" id="JAACJN010000246">
    <property type="protein sequence ID" value="KAF5356492.1"/>
    <property type="molecule type" value="Genomic_DNA"/>
</dbReference>
<dbReference type="InterPro" id="IPR014001">
    <property type="entry name" value="Helicase_ATP-bd"/>
</dbReference>
<dbReference type="GO" id="GO:0005737">
    <property type="term" value="C:cytoplasm"/>
    <property type="evidence" value="ECO:0007669"/>
    <property type="project" value="TreeGrafter"/>
</dbReference>
<name>A0A8H5G1A9_9AGAR</name>
<keyword evidence="10" id="KW-1185">Reference proteome</keyword>
<evidence type="ECO:0000256" key="5">
    <source>
        <dbReference type="ARBA" id="ARBA00034808"/>
    </source>
</evidence>
<dbReference type="Proteomes" id="UP000518752">
    <property type="component" value="Unassembled WGS sequence"/>
</dbReference>
<feature type="compositionally biased region" description="Basic and acidic residues" evidence="7">
    <location>
        <begin position="215"/>
        <end position="236"/>
    </location>
</feature>
<evidence type="ECO:0000256" key="1">
    <source>
        <dbReference type="ARBA" id="ARBA00005446"/>
    </source>
</evidence>
<dbReference type="PANTHER" id="PTHR13710">
    <property type="entry name" value="DNA HELICASE RECQ FAMILY MEMBER"/>
    <property type="match status" value="1"/>
</dbReference>
<feature type="region of interest" description="Disordered" evidence="7">
    <location>
        <begin position="209"/>
        <end position="236"/>
    </location>
</feature>
<evidence type="ECO:0000256" key="3">
    <source>
        <dbReference type="ARBA" id="ARBA00023235"/>
    </source>
</evidence>
<dbReference type="GO" id="GO:0000724">
    <property type="term" value="P:double-strand break repair via homologous recombination"/>
    <property type="evidence" value="ECO:0007669"/>
    <property type="project" value="TreeGrafter"/>
</dbReference>
<keyword evidence="2" id="KW-0238">DNA-binding</keyword>
<dbReference type="AlphaFoldDB" id="A0A8H5G1A9"/>
<evidence type="ECO:0000256" key="6">
    <source>
        <dbReference type="SAM" id="Coils"/>
    </source>
</evidence>
<dbReference type="InterPro" id="IPR011545">
    <property type="entry name" value="DEAD/DEAH_box_helicase_dom"/>
</dbReference>
<dbReference type="InterPro" id="IPR027417">
    <property type="entry name" value="P-loop_NTPase"/>
</dbReference>
<dbReference type="GO" id="GO:0043138">
    <property type="term" value="F:3'-5' DNA helicase activity"/>
    <property type="evidence" value="ECO:0007669"/>
    <property type="project" value="UniProtKB-EC"/>
</dbReference>
<keyword evidence="3" id="KW-0413">Isomerase</keyword>
<dbReference type="GO" id="GO:0005694">
    <property type="term" value="C:chromosome"/>
    <property type="evidence" value="ECO:0007669"/>
    <property type="project" value="TreeGrafter"/>
</dbReference>
<protein>
    <recommendedName>
        <fullName evidence="5">DNA 3'-5' helicase</fullName>
        <ecNumber evidence="5">5.6.2.4</ecNumber>
    </recommendedName>
</protein>
<dbReference type="PANTHER" id="PTHR13710:SF105">
    <property type="entry name" value="ATP-DEPENDENT DNA HELICASE Q1"/>
    <property type="match status" value="1"/>
</dbReference>
<dbReference type="PROSITE" id="PS51192">
    <property type="entry name" value="HELICASE_ATP_BIND_1"/>
    <property type="match status" value="1"/>
</dbReference>